<feature type="transmembrane region" description="Helical" evidence="1">
    <location>
        <begin position="27"/>
        <end position="46"/>
    </location>
</feature>
<keyword evidence="1" id="KW-0812">Transmembrane</keyword>
<feature type="transmembrane region" description="Helical" evidence="1">
    <location>
        <begin position="52"/>
        <end position="72"/>
    </location>
</feature>
<sequence>MVSSLKLATNKSIAEAHQGKVENKHRLIILIVILIAICGLALLSIFTAPPKWVIILCLAAVIIFGFILYRLLYQEEGTRPNFFRNKLGEKKSLYNYKREVMYLRLLLEGSISPHHSNLDFYDIILNRIGDKKKVPEISFETLLILLNICTLIIVLFDFLLNGSEPMSAKALQESARFQAFLLVLKFAIFFFAMCAVVCFLIYRRAKPYIDLHSIISDLRDEDKLKFKKGSHCSNELHLHVSIDTVDKESK</sequence>
<dbReference type="AlphaFoldDB" id="W4UXK7"/>
<dbReference type="Proteomes" id="UP000019131">
    <property type="component" value="Unassembled WGS sequence"/>
</dbReference>
<feature type="transmembrane region" description="Helical" evidence="1">
    <location>
        <begin position="179"/>
        <end position="202"/>
    </location>
</feature>
<protein>
    <submittedName>
        <fullName evidence="2">Uncharacterized protein</fullName>
    </submittedName>
</protein>
<gene>
    <name evidence="2" type="ORF">JCM10512_3997</name>
</gene>
<feature type="transmembrane region" description="Helical" evidence="1">
    <location>
        <begin position="137"/>
        <end position="159"/>
    </location>
</feature>
<organism evidence="2 3">
    <name type="scientific">Bacteroides reticulotermitis JCM 10512</name>
    <dbReference type="NCBI Taxonomy" id="1445607"/>
    <lineage>
        <taxon>Bacteria</taxon>
        <taxon>Pseudomonadati</taxon>
        <taxon>Bacteroidota</taxon>
        <taxon>Bacteroidia</taxon>
        <taxon>Bacteroidales</taxon>
        <taxon>Bacteroidaceae</taxon>
        <taxon>Bacteroides</taxon>
    </lineage>
</organism>
<keyword evidence="1" id="KW-0472">Membrane</keyword>
<keyword evidence="3" id="KW-1185">Reference proteome</keyword>
<evidence type="ECO:0000256" key="1">
    <source>
        <dbReference type="SAM" id="Phobius"/>
    </source>
</evidence>
<name>W4UXK7_9BACE</name>
<accession>W4UXK7</accession>
<dbReference type="EMBL" id="BAIV01000028">
    <property type="protein sequence ID" value="GAE85552.1"/>
    <property type="molecule type" value="Genomic_DNA"/>
</dbReference>
<evidence type="ECO:0000313" key="3">
    <source>
        <dbReference type="Proteomes" id="UP000019131"/>
    </source>
</evidence>
<reference evidence="2 3" key="1">
    <citation type="journal article" date="2014" name="Genome Announc.">
        <title>Draft Genome Sequence of Bacteroides reticulotermitis Strain JCM 10512T, Isolated from the Gut of a Termite.</title>
        <authorList>
            <person name="Yuki M."/>
            <person name="Oshima K."/>
            <person name="Suda W."/>
            <person name="Sakamoto M."/>
            <person name="Iida T."/>
            <person name="Hattori M."/>
            <person name="Ohkuma M."/>
        </authorList>
    </citation>
    <scope>NUCLEOTIDE SEQUENCE [LARGE SCALE GENOMIC DNA]</scope>
    <source>
        <strain evidence="2 3">JCM 10512</strain>
    </source>
</reference>
<proteinExistence type="predicted"/>
<comment type="caution">
    <text evidence="2">The sequence shown here is derived from an EMBL/GenBank/DDBJ whole genome shotgun (WGS) entry which is preliminary data.</text>
</comment>
<keyword evidence="1" id="KW-1133">Transmembrane helix</keyword>
<evidence type="ECO:0000313" key="2">
    <source>
        <dbReference type="EMBL" id="GAE85552.1"/>
    </source>
</evidence>